<comment type="caution">
    <text evidence="1">The sequence shown here is derived from an EMBL/GenBank/DDBJ whole genome shotgun (WGS) entry which is preliminary data.</text>
</comment>
<dbReference type="InterPro" id="IPR036249">
    <property type="entry name" value="Thioredoxin-like_sf"/>
</dbReference>
<evidence type="ECO:0008006" key="3">
    <source>
        <dbReference type="Google" id="ProtNLM"/>
    </source>
</evidence>
<dbReference type="AlphaFoldDB" id="A0A1F6TQT9"/>
<dbReference type="Gene3D" id="3.40.30.10">
    <property type="entry name" value="Glutaredoxin"/>
    <property type="match status" value="1"/>
</dbReference>
<name>A0A1F6TQT9_9PROT</name>
<dbReference type="InterPro" id="IPR011989">
    <property type="entry name" value="ARM-like"/>
</dbReference>
<evidence type="ECO:0000313" key="2">
    <source>
        <dbReference type="Proteomes" id="UP000178885"/>
    </source>
</evidence>
<gene>
    <name evidence="1" type="ORF">A2151_01665</name>
</gene>
<dbReference type="EMBL" id="MFSU01000056">
    <property type="protein sequence ID" value="OGI47429.1"/>
    <property type="molecule type" value="Genomic_DNA"/>
</dbReference>
<sequence length="223" mass="24318">MPTPAPRVPDALLLVTTGCPHCPTVLAGLSELVKAGKIGRLEVVNVSRHPEAAQRLGVRSLPWLRLGPFELDGLRSFTELARWAERAGTEEGMADYFDELLREGRLKQAVDILARDPAQFGALLRLIERPDTELQVRVGVSALMEEYEGTAPLMALVERLGGLARHKDAHIRGDACHFLALTRDPRALAYLRALRNDPEPQVRELAAEGLATLARTAAAAPDA</sequence>
<dbReference type="Proteomes" id="UP000178885">
    <property type="component" value="Unassembled WGS sequence"/>
</dbReference>
<dbReference type="SUPFAM" id="SSF48371">
    <property type="entry name" value="ARM repeat"/>
    <property type="match status" value="1"/>
</dbReference>
<reference evidence="1 2" key="1">
    <citation type="journal article" date="2016" name="Nat. Commun.">
        <title>Thousands of microbial genomes shed light on interconnected biogeochemical processes in an aquifer system.</title>
        <authorList>
            <person name="Anantharaman K."/>
            <person name="Brown C.T."/>
            <person name="Hug L.A."/>
            <person name="Sharon I."/>
            <person name="Castelle C.J."/>
            <person name="Probst A.J."/>
            <person name="Thomas B.C."/>
            <person name="Singh A."/>
            <person name="Wilkins M.J."/>
            <person name="Karaoz U."/>
            <person name="Brodie E.L."/>
            <person name="Williams K.H."/>
            <person name="Hubbard S.S."/>
            <person name="Banfield J.F."/>
        </authorList>
    </citation>
    <scope>NUCLEOTIDE SEQUENCE [LARGE SCALE GENOMIC DNA]</scope>
</reference>
<dbReference type="SUPFAM" id="SSF52833">
    <property type="entry name" value="Thioredoxin-like"/>
    <property type="match status" value="1"/>
</dbReference>
<dbReference type="STRING" id="1817760.A2151_01665"/>
<protein>
    <recommendedName>
        <fullName evidence="3">Thioredoxin-like fold domain-containing protein</fullName>
    </recommendedName>
</protein>
<dbReference type="Gene3D" id="1.25.10.10">
    <property type="entry name" value="Leucine-rich Repeat Variant"/>
    <property type="match status" value="1"/>
</dbReference>
<evidence type="ECO:0000313" key="1">
    <source>
        <dbReference type="EMBL" id="OGI47429.1"/>
    </source>
</evidence>
<dbReference type="InterPro" id="IPR016024">
    <property type="entry name" value="ARM-type_fold"/>
</dbReference>
<proteinExistence type="predicted"/>
<dbReference type="Pfam" id="PF13646">
    <property type="entry name" value="HEAT_2"/>
    <property type="match status" value="1"/>
</dbReference>
<organism evidence="1 2">
    <name type="scientific">Candidatus Muproteobacteria bacterium RBG_16_65_34</name>
    <dbReference type="NCBI Taxonomy" id="1817760"/>
    <lineage>
        <taxon>Bacteria</taxon>
        <taxon>Pseudomonadati</taxon>
        <taxon>Pseudomonadota</taxon>
        <taxon>Candidatus Muproteobacteria</taxon>
    </lineage>
</organism>
<accession>A0A1F6TQT9</accession>